<evidence type="ECO:0000259" key="9">
    <source>
        <dbReference type="PROSITE" id="PS51366"/>
    </source>
</evidence>
<comment type="similarity">
    <text evidence="3">Belongs to the CWC22 family.</text>
</comment>
<comment type="caution">
    <text evidence="10">The sequence shown here is derived from an EMBL/GenBank/DDBJ whole genome shotgun (WGS) entry which is preliminary data.</text>
</comment>
<dbReference type="PANTHER" id="PTHR18034">
    <property type="entry name" value="CELL CYCLE CONTROL PROTEIN CWF22-RELATED"/>
    <property type="match status" value="1"/>
</dbReference>
<dbReference type="InterPro" id="IPR016024">
    <property type="entry name" value="ARM-type_fold"/>
</dbReference>
<dbReference type="PANTHER" id="PTHR18034:SF3">
    <property type="entry name" value="PRE-MRNA-SPLICING FACTOR CWC22 HOMOLOG"/>
    <property type="match status" value="1"/>
</dbReference>
<sequence length="704" mass="78684">MVVASLLVLALPRSSLSLSLSAQSRHHERTTQPTTQPTTQGRITLASPRLGVPSQPAQTASHTPPPLPPLVSTRPGVSQDTQLTRLNDTHTHSSPASRSPSPPARRARPDSPPPAAAAAAAAHIALPRINDNDPQRRRERQRQMLAQQDAAGDLAQLVPKPRVDPAVEAKRMANTRAGGAYIPPHRLRAMMAEQAQQDEASDEYQRLTWEALRKSINGLVNKVNTGNIKLIVPELFGENLIRGKGLLVRSLMRAQASSLPFTPIFASLVAIVNTKLPQIGELLLHRLIHQFRRSFKRNDKPTMTATTTFLAQLVNQQVAHEVLALQVLVLLLERPTDDSVEIAVSFMREVGAFLAEHSARANNGIFDRFRTILNESNIDKRVQYMVEVLFQVRKDRFKDNPVIPEGLDLVEEEDMITHRISLDDEVQVQEMLNVFKVDPEYKANEAAYAEIKHEILGSDDEDDEGGSGSEGDTEEGASGDESDDVDDGIKADGTVDVHDQTGANIVNLRRTIYLTIMSALDFEEATHKLLKLDIADGQEGELCNMVIECCSQERTFSKFYGLMGERFCKLHQKWAIAYEQCFINYYATIHRYETNRLRNIARFFGHLLMTDALSWTVLDAVKMNEDDTTSSSRIFVKIMFQEMTEGMGLKNLVERFKDESLAAYLGHIFPLNNPKDTRFSINFFTSIGLGAVTENMREHLKRAP</sequence>
<evidence type="ECO:0000256" key="4">
    <source>
        <dbReference type="ARBA" id="ARBA00022664"/>
    </source>
</evidence>
<feature type="region of interest" description="Disordered" evidence="7">
    <location>
        <begin position="455"/>
        <end position="495"/>
    </location>
</feature>
<evidence type="ECO:0000313" key="11">
    <source>
        <dbReference type="Proteomes" id="UP000311382"/>
    </source>
</evidence>
<evidence type="ECO:0000256" key="8">
    <source>
        <dbReference type="SAM" id="SignalP"/>
    </source>
</evidence>
<comment type="function">
    <text evidence="1">Involved in pre-mRNA splicing.</text>
</comment>
<dbReference type="OrthoDB" id="1924287at2759"/>
<organism evidence="10 11">
    <name type="scientific">Rhodotorula diobovata</name>
    <dbReference type="NCBI Taxonomy" id="5288"/>
    <lineage>
        <taxon>Eukaryota</taxon>
        <taxon>Fungi</taxon>
        <taxon>Dikarya</taxon>
        <taxon>Basidiomycota</taxon>
        <taxon>Pucciniomycotina</taxon>
        <taxon>Microbotryomycetes</taxon>
        <taxon>Sporidiobolales</taxon>
        <taxon>Sporidiobolaceae</taxon>
        <taxon>Rhodotorula</taxon>
    </lineage>
</organism>
<feature type="chain" id="PRO_5023123807" evidence="8">
    <location>
        <begin position="18"/>
        <end position="704"/>
    </location>
</feature>
<keyword evidence="5" id="KW-0508">mRNA splicing</keyword>
<proteinExistence type="inferred from homology"/>
<dbReference type="InterPro" id="IPR003891">
    <property type="entry name" value="Initiation_fac_eIF4g_MI"/>
</dbReference>
<dbReference type="SMART" id="SM00543">
    <property type="entry name" value="MIF4G"/>
    <property type="match status" value="1"/>
</dbReference>
<dbReference type="SMART" id="SM00544">
    <property type="entry name" value="MA3"/>
    <property type="match status" value="1"/>
</dbReference>
<comment type="subcellular location">
    <subcellularLocation>
        <location evidence="2">Nucleus</location>
    </subcellularLocation>
</comment>
<dbReference type="GO" id="GO:0071013">
    <property type="term" value="C:catalytic step 2 spliceosome"/>
    <property type="evidence" value="ECO:0007669"/>
    <property type="project" value="TreeGrafter"/>
</dbReference>
<dbReference type="GO" id="GO:0003723">
    <property type="term" value="F:RNA binding"/>
    <property type="evidence" value="ECO:0007669"/>
    <property type="project" value="InterPro"/>
</dbReference>
<protein>
    <submittedName>
        <fullName evidence="10">Armadillo-type protein</fullName>
    </submittedName>
</protein>
<accession>A0A5C5FXN2</accession>
<dbReference type="Gene3D" id="1.25.40.180">
    <property type="match status" value="1"/>
</dbReference>
<keyword evidence="11" id="KW-1185">Reference proteome</keyword>
<feature type="signal peptide" evidence="8">
    <location>
        <begin position="1"/>
        <end position="17"/>
    </location>
</feature>
<feature type="compositionally biased region" description="Polar residues" evidence="7">
    <location>
        <begin position="75"/>
        <end position="86"/>
    </location>
</feature>
<dbReference type="InterPro" id="IPR050781">
    <property type="entry name" value="CWC22_splicing_factor"/>
</dbReference>
<dbReference type="Pfam" id="PF02854">
    <property type="entry name" value="MIF4G"/>
    <property type="match status" value="1"/>
</dbReference>
<dbReference type="SUPFAM" id="SSF48371">
    <property type="entry name" value="ARM repeat"/>
    <property type="match status" value="1"/>
</dbReference>
<dbReference type="InterPro" id="IPR003890">
    <property type="entry name" value="MIF4G-like_typ-3"/>
</dbReference>
<evidence type="ECO:0000256" key="3">
    <source>
        <dbReference type="ARBA" id="ARBA00006856"/>
    </source>
</evidence>
<evidence type="ECO:0000256" key="1">
    <source>
        <dbReference type="ARBA" id="ARBA00003777"/>
    </source>
</evidence>
<dbReference type="GO" id="GO:0000398">
    <property type="term" value="P:mRNA splicing, via spliceosome"/>
    <property type="evidence" value="ECO:0007669"/>
    <property type="project" value="TreeGrafter"/>
</dbReference>
<evidence type="ECO:0000313" key="10">
    <source>
        <dbReference type="EMBL" id="TNY21633.1"/>
    </source>
</evidence>
<feature type="compositionally biased region" description="Acidic residues" evidence="7">
    <location>
        <begin position="457"/>
        <end position="486"/>
    </location>
</feature>
<name>A0A5C5FXN2_9BASI</name>
<dbReference type="AlphaFoldDB" id="A0A5C5FXN2"/>
<evidence type="ECO:0000256" key="7">
    <source>
        <dbReference type="SAM" id="MobiDB-lite"/>
    </source>
</evidence>
<dbReference type="EMBL" id="SOZI01000040">
    <property type="protein sequence ID" value="TNY21633.1"/>
    <property type="molecule type" value="Genomic_DNA"/>
</dbReference>
<reference evidence="10 11" key="1">
    <citation type="submission" date="2019-03" db="EMBL/GenBank/DDBJ databases">
        <title>Rhodosporidium diobovatum UCD-FST 08-225 genome sequencing, assembly, and annotation.</title>
        <authorList>
            <person name="Fakankun I.U."/>
            <person name="Fristensky B."/>
            <person name="Levin D.B."/>
        </authorList>
    </citation>
    <scope>NUCLEOTIDE SEQUENCE [LARGE SCALE GENOMIC DNA]</scope>
    <source>
        <strain evidence="10 11">UCD-FST 08-225</strain>
    </source>
</reference>
<feature type="non-terminal residue" evidence="10">
    <location>
        <position position="704"/>
    </location>
</feature>
<dbReference type="Proteomes" id="UP000311382">
    <property type="component" value="Unassembled WGS sequence"/>
</dbReference>
<keyword evidence="8" id="KW-0732">Signal</keyword>
<feature type="region of interest" description="Disordered" evidence="7">
    <location>
        <begin position="18"/>
        <end position="150"/>
    </location>
</feature>
<dbReference type="PROSITE" id="PS51366">
    <property type="entry name" value="MI"/>
    <property type="match status" value="1"/>
</dbReference>
<evidence type="ECO:0000256" key="6">
    <source>
        <dbReference type="ARBA" id="ARBA00023242"/>
    </source>
</evidence>
<keyword evidence="4" id="KW-0507">mRNA processing</keyword>
<dbReference type="Pfam" id="PF02847">
    <property type="entry name" value="MA3"/>
    <property type="match status" value="1"/>
</dbReference>
<gene>
    <name evidence="10" type="ORF">DMC30DRAFT_350322</name>
</gene>
<dbReference type="FunFam" id="1.25.40.180:FF:000004">
    <property type="entry name" value="pre-mRNA-splicing factor CWC22 homolog"/>
    <property type="match status" value="1"/>
</dbReference>
<evidence type="ECO:0000256" key="5">
    <source>
        <dbReference type="ARBA" id="ARBA00023187"/>
    </source>
</evidence>
<keyword evidence="6" id="KW-0539">Nucleus</keyword>
<evidence type="ECO:0000256" key="2">
    <source>
        <dbReference type="ARBA" id="ARBA00004123"/>
    </source>
</evidence>
<feature type="domain" description="MI" evidence="9">
    <location>
        <begin position="507"/>
        <end position="623"/>
    </location>
</feature>
<dbReference type="STRING" id="5288.A0A5C5FXN2"/>
<feature type="compositionally biased region" description="Low complexity" evidence="7">
    <location>
        <begin position="31"/>
        <end position="40"/>
    </location>
</feature>